<reference evidence="19 20" key="1">
    <citation type="submission" date="2018-07" db="EMBL/GenBank/DDBJ databases">
        <title>Genomic Encyclopedia of Type Strains, Phase IV (KMG-IV): sequencing the most valuable type-strain genomes for metagenomic binning, comparative biology and taxonomic classification.</title>
        <authorList>
            <person name="Goeker M."/>
        </authorList>
    </citation>
    <scope>NUCLEOTIDE SEQUENCE [LARGE SCALE GENOMIC DNA]</scope>
    <source>
        <strain evidence="19 20">DSM 21352</strain>
    </source>
</reference>
<dbReference type="InterPro" id="IPR005171">
    <property type="entry name" value="Cyt_c_oxidase_su4_prok"/>
</dbReference>
<keyword evidence="20" id="KW-1185">Reference proteome</keyword>
<dbReference type="InterPro" id="IPR050968">
    <property type="entry name" value="Cytochrome_c_oxidase_bac_sub4"/>
</dbReference>
<dbReference type="OrthoDB" id="2375888at2"/>
<keyword evidence="8" id="KW-0249">Electron transport</keyword>
<evidence type="ECO:0000256" key="17">
    <source>
        <dbReference type="SAM" id="MobiDB-lite"/>
    </source>
</evidence>
<keyword evidence="5" id="KW-0813">Transport</keyword>
<comment type="caution">
    <text evidence="19">The sequence shown here is derived from an EMBL/GenBank/DDBJ whole genome shotgun (WGS) entry which is preliminary data.</text>
</comment>
<evidence type="ECO:0000256" key="16">
    <source>
        <dbReference type="ARBA" id="ARBA00032185"/>
    </source>
</evidence>
<dbReference type="GO" id="GO:0009486">
    <property type="term" value="F:cytochrome bo3 ubiquinol oxidase activity"/>
    <property type="evidence" value="ECO:0007669"/>
    <property type="project" value="InterPro"/>
</dbReference>
<keyword evidence="6" id="KW-1003">Cell membrane</keyword>
<evidence type="ECO:0000256" key="3">
    <source>
        <dbReference type="ARBA" id="ARBA00011700"/>
    </source>
</evidence>
<evidence type="ECO:0000256" key="15">
    <source>
        <dbReference type="ARBA" id="ARBA00031887"/>
    </source>
</evidence>
<dbReference type="GO" id="GO:0009319">
    <property type="term" value="C:cytochrome o ubiquinol oxidase complex"/>
    <property type="evidence" value="ECO:0007669"/>
    <property type="project" value="TreeGrafter"/>
</dbReference>
<comment type="similarity">
    <text evidence="2">Belongs to the cytochrome c oxidase bacterial subunit 4 family.</text>
</comment>
<evidence type="ECO:0000256" key="18">
    <source>
        <dbReference type="SAM" id="Phobius"/>
    </source>
</evidence>
<evidence type="ECO:0000256" key="1">
    <source>
        <dbReference type="ARBA" id="ARBA00004651"/>
    </source>
</evidence>
<evidence type="ECO:0000313" key="20">
    <source>
        <dbReference type="Proteomes" id="UP000255265"/>
    </source>
</evidence>
<feature type="transmembrane region" description="Helical" evidence="18">
    <location>
        <begin position="66"/>
        <end position="86"/>
    </location>
</feature>
<dbReference type="GO" id="GO:0019646">
    <property type="term" value="P:aerobic electron transport chain"/>
    <property type="evidence" value="ECO:0007669"/>
    <property type="project" value="TreeGrafter"/>
</dbReference>
<keyword evidence="9 18" id="KW-1133">Transmembrane helix</keyword>
<evidence type="ECO:0000256" key="6">
    <source>
        <dbReference type="ARBA" id="ARBA00022475"/>
    </source>
</evidence>
<evidence type="ECO:0000256" key="13">
    <source>
        <dbReference type="ARBA" id="ARBA00030071"/>
    </source>
</evidence>
<evidence type="ECO:0000256" key="2">
    <source>
        <dbReference type="ARBA" id="ARBA00008079"/>
    </source>
</evidence>
<evidence type="ECO:0000256" key="11">
    <source>
        <dbReference type="ARBA" id="ARBA00023136"/>
    </source>
</evidence>
<evidence type="ECO:0000256" key="8">
    <source>
        <dbReference type="ARBA" id="ARBA00022982"/>
    </source>
</evidence>
<evidence type="ECO:0000256" key="10">
    <source>
        <dbReference type="ARBA" id="ARBA00023002"/>
    </source>
</evidence>
<feature type="compositionally biased region" description="Basic and acidic residues" evidence="17">
    <location>
        <begin position="1"/>
        <end position="16"/>
    </location>
</feature>
<comment type="subunit">
    <text evidence="3">Heterooctamer of two A chains, two B chains, two C chains and two D chains.</text>
</comment>
<dbReference type="InterPro" id="IPR014210">
    <property type="entry name" value="Cyt_o_ubiqinol_oxidase_su4"/>
</dbReference>
<sequence length="127" mass="13718">MSGHPSDSDAPRDAGEAGRAFAQGEDVRQEKRRELRAYLSGFVISVLLTALPFALVAGGWATGLRAYAVIGAAALVQVAVHFRFFLHIGLGRSTRDDLQLILFTALIIVLMVGGTLWILGNLHARMM</sequence>
<gene>
    <name evidence="19" type="ORF">DFR41_11650</name>
</gene>
<accession>A0A370F3R8</accession>
<dbReference type="PANTHER" id="PTHR36835:SF1">
    <property type="entry name" value="CYTOCHROME BO(3) UBIQUINOL OXIDASE SUBUNIT 4"/>
    <property type="match status" value="1"/>
</dbReference>
<dbReference type="Proteomes" id="UP000255265">
    <property type="component" value="Unassembled WGS sequence"/>
</dbReference>
<dbReference type="NCBIfam" id="TIGR02847">
    <property type="entry name" value="CyoD"/>
    <property type="match status" value="1"/>
</dbReference>
<name>A0A370F3R8_9BURK</name>
<feature type="region of interest" description="Disordered" evidence="17">
    <location>
        <begin position="1"/>
        <end position="28"/>
    </location>
</feature>
<evidence type="ECO:0000256" key="7">
    <source>
        <dbReference type="ARBA" id="ARBA00022692"/>
    </source>
</evidence>
<keyword evidence="7 18" id="KW-0812">Transmembrane</keyword>
<dbReference type="RefSeq" id="WP_114804818.1">
    <property type="nucleotide sequence ID" value="NZ_QQAV01000016.1"/>
</dbReference>
<keyword evidence="11 18" id="KW-0472">Membrane</keyword>
<proteinExistence type="inferred from homology"/>
<evidence type="ECO:0000256" key="14">
    <source>
        <dbReference type="ARBA" id="ARBA00030211"/>
    </source>
</evidence>
<comment type="function">
    <text evidence="12">Cytochrome bo(3) ubiquinol terminal oxidase is the component of the aerobic respiratory chain of E.coli that predominates when cells are grown at high aeration. Has proton pump activity across the membrane in addition to electron transfer, pumping 2 protons/electron.</text>
</comment>
<feature type="transmembrane region" description="Helical" evidence="18">
    <location>
        <begin position="98"/>
        <end position="119"/>
    </location>
</feature>
<protein>
    <recommendedName>
        <fullName evidence="4">Cytochrome bo(3) ubiquinol oxidase subunit 4</fullName>
    </recommendedName>
    <alternativeName>
        <fullName evidence="16">Cytochrome o ubiquinol oxidase subunit 4</fullName>
    </alternativeName>
    <alternativeName>
        <fullName evidence="13">Oxidase bo(3) subunit 4</fullName>
    </alternativeName>
    <alternativeName>
        <fullName evidence="14">Ubiquinol oxidase polypeptide IV</fullName>
    </alternativeName>
    <alternativeName>
        <fullName evidence="15">Ubiquinol oxidase subunit 4</fullName>
    </alternativeName>
</protein>
<evidence type="ECO:0000256" key="5">
    <source>
        <dbReference type="ARBA" id="ARBA00022448"/>
    </source>
</evidence>
<feature type="transmembrane region" description="Helical" evidence="18">
    <location>
        <begin position="37"/>
        <end position="60"/>
    </location>
</feature>
<dbReference type="GO" id="GO:0005886">
    <property type="term" value="C:plasma membrane"/>
    <property type="evidence" value="ECO:0007669"/>
    <property type="project" value="UniProtKB-SubCell"/>
</dbReference>
<dbReference type="GO" id="GO:0015078">
    <property type="term" value="F:proton transmembrane transporter activity"/>
    <property type="evidence" value="ECO:0007669"/>
    <property type="project" value="TreeGrafter"/>
</dbReference>
<keyword evidence="10" id="KW-0560">Oxidoreductase</keyword>
<dbReference type="Pfam" id="PF03626">
    <property type="entry name" value="COX4_pro"/>
    <property type="match status" value="1"/>
</dbReference>
<evidence type="ECO:0000256" key="4">
    <source>
        <dbReference type="ARBA" id="ARBA00014689"/>
    </source>
</evidence>
<comment type="subcellular location">
    <subcellularLocation>
        <location evidence="1">Cell membrane</location>
        <topology evidence="1">Multi-pass membrane protein</topology>
    </subcellularLocation>
</comment>
<dbReference type="PANTHER" id="PTHR36835">
    <property type="entry name" value="CYTOCHROME BO(3) UBIQUINOL OXIDASE SUBUNIT 4"/>
    <property type="match status" value="1"/>
</dbReference>
<evidence type="ECO:0000256" key="9">
    <source>
        <dbReference type="ARBA" id="ARBA00022989"/>
    </source>
</evidence>
<evidence type="ECO:0000256" key="12">
    <source>
        <dbReference type="ARBA" id="ARBA00025694"/>
    </source>
</evidence>
<evidence type="ECO:0000313" key="19">
    <source>
        <dbReference type="EMBL" id="RDI17723.1"/>
    </source>
</evidence>
<dbReference type="GO" id="GO:0015990">
    <property type="term" value="P:electron transport coupled proton transport"/>
    <property type="evidence" value="ECO:0007669"/>
    <property type="project" value="InterPro"/>
</dbReference>
<dbReference type="EMBL" id="QQAV01000016">
    <property type="protein sequence ID" value="RDI17723.1"/>
    <property type="molecule type" value="Genomic_DNA"/>
</dbReference>
<dbReference type="AlphaFoldDB" id="A0A370F3R8"/>
<organism evidence="19 20">
    <name type="scientific">Pseudacidovorax intermedius</name>
    <dbReference type="NCBI Taxonomy" id="433924"/>
    <lineage>
        <taxon>Bacteria</taxon>
        <taxon>Pseudomonadati</taxon>
        <taxon>Pseudomonadota</taxon>
        <taxon>Betaproteobacteria</taxon>
        <taxon>Burkholderiales</taxon>
        <taxon>Comamonadaceae</taxon>
        <taxon>Pseudacidovorax</taxon>
    </lineage>
</organism>